<dbReference type="InterPro" id="IPR011993">
    <property type="entry name" value="PH-like_dom_sf"/>
</dbReference>
<dbReference type="GO" id="GO:0005737">
    <property type="term" value="C:cytoplasm"/>
    <property type="evidence" value="ECO:0007669"/>
    <property type="project" value="UniProtKB-SubCell"/>
</dbReference>
<evidence type="ECO:0000256" key="8">
    <source>
        <dbReference type="SAM" id="MobiDB-lite"/>
    </source>
</evidence>
<feature type="coiled-coil region" evidence="7">
    <location>
        <begin position="243"/>
        <end position="270"/>
    </location>
</feature>
<sequence length="401" mass="43840">MLVITIIFPVSVFHKSNVELPFFTCQAHVFTINPQTKKSWIPSSSKAVDVNFFYDSNKHCYRIISVEDSSGSKKVIINSTLTEKMTFKKTSQKFGQWADSKTGGVHGLGFSSEADLTMFVNQFKQCVDSMKTQIQPESNSPSGIRVPSDSANLPKDNLSSPLQNGQIHPPISNNCSSSSSSIPINQPTTPTLTPTCLTTNIITSHQNLSNPLSIQHVNSSSLPVTLTTQSLTTTNGQNEMYCNQSVQNQLKLAQAQVKRLEIEINQLKRQAIPVMGSSMNGLVYPTNYTNIEPGISMDNVDSPDLRCGISRLELDGTNGGGGAGVNSNGEWINELSISNKLKPVGTIHPSLVQGNQNRLLWMDRASQDTVRSLHIRLGNVLKEALEIHSRLSSLLSIPSVE</sequence>
<keyword evidence="3" id="KW-0770">Synapse</keyword>
<evidence type="ECO:0000256" key="3">
    <source>
        <dbReference type="ARBA" id="ARBA00023018"/>
    </source>
</evidence>
<dbReference type="PROSITE" id="PS50229">
    <property type="entry name" value="WH1"/>
    <property type="match status" value="1"/>
</dbReference>
<keyword evidence="10" id="KW-1185">Reference proteome</keyword>
<dbReference type="WBParaSite" id="SRDH1_59100.6">
    <property type="protein sequence ID" value="SRDH1_59100.6"/>
    <property type="gene ID" value="SRDH1_59100"/>
</dbReference>
<evidence type="ECO:0000313" key="10">
    <source>
        <dbReference type="Proteomes" id="UP000050792"/>
    </source>
</evidence>
<evidence type="ECO:0000256" key="4">
    <source>
        <dbReference type="ARBA" id="ARBA00023054"/>
    </source>
</evidence>
<comment type="subcellular location">
    <subcellularLocation>
        <location evidence="1">Cytoplasm</location>
    </subcellularLocation>
    <subcellularLocation>
        <location evidence="6">Postsynaptic density</location>
    </subcellularLocation>
</comment>
<evidence type="ECO:0000313" key="12">
    <source>
        <dbReference type="WBParaSite" id="SRDH1_59100.6"/>
    </source>
</evidence>
<dbReference type="InterPro" id="IPR000697">
    <property type="entry name" value="WH1/EVH1_dom"/>
</dbReference>
<dbReference type="WBParaSite" id="SRDH1_59100.2">
    <property type="protein sequence ID" value="SRDH1_59100.2"/>
    <property type="gene ID" value="SRDH1_59100"/>
</dbReference>
<evidence type="ECO:0000256" key="7">
    <source>
        <dbReference type="SAM" id="Coils"/>
    </source>
</evidence>
<protein>
    <recommendedName>
        <fullName evidence="9">WH1 domain-containing protein</fullName>
    </recommendedName>
</protein>
<dbReference type="SMART" id="SM00461">
    <property type="entry name" value="WH1"/>
    <property type="match status" value="1"/>
</dbReference>
<dbReference type="Proteomes" id="UP000050792">
    <property type="component" value="Unassembled WGS sequence"/>
</dbReference>
<comment type="similarity">
    <text evidence="5">Belongs to the Homer family.</text>
</comment>
<evidence type="ECO:0000313" key="11">
    <source>
        <dbReference type="WBParaSite" id="SRDH1_59100.2"/>
    </source>
</evidence>
<evidence type="ECO:0000256" key="2">
    <source>
        <dbReference type="ARBA" id="ARBA00022490"/>
    </source>
</evidence>
<dbReference type="GO" id="GO:0014069">
    <property type="term" value="C:postsynaptic density"/>
    <property type="evidence" value="ECO:0007669"/>
    <property type="project" value="UniProtKB-SubCell"/>
</dbReference>
<evidence type="ECO:0000256" key="6">
    <source>
        <dbReference type="ARBA" id="ARBA00034105"/>
    </source>
</evidence>
<feature type="domain" description="WH1" evidence="9">
    <location>
        <begin position="14"/>
        <end position="130"/>
    </location>
</feature>
<feature type="region of interest" description="Disordered" evidence="8">
    <location>
        <begin position="131"/>
        <end position="156"/>
    </location>
</feature>
<dbReference type="InterPro" id="IPR044100">
    <property type="entry name" value="Homer_EVH1"/>
</dbReference>
<dbReference type="AlphaFoldDB" id="A0AA85FNE0"/>
<feature type="compositionally biased region" description="Polar residues" evidence="8">
    <location>
        <begin position="131"/>
        <end position="142"/>
    </location>
</feature>
<organism evidence="10 12">
    <name type="scientific">Schistosoma rodhaini</name>
    <dbReference type="NCBI Taxonomy" id="6188"/>
    <lineage>
        <taxon>Eukaryota</taxon>
        <taxon>Metazoa</taxon>
        <taxon>Spiralia</taxon>
        <taxon>Lophotrochozoa</taxon>
        <taxon>Platyhelminthes</taxon>
        <taxon>Trematoda</taxon>
        <taxon>Digenea</taxon>
        <taxon>Strigeidida</taxon>
        <taxon>Schistosomatoidea</taxon>
        <taxon>Schistosomatidae</taxon>
        <taxon>Schistosoma</taxon>
    </lineage>
</organism>
<dbReference type="Gene3D" id="2.30.29.30">
    <property type="entry name" value="Pleckstrin-homology domain (PH domain)/Phosphotyrosine-binding domain (PTB)"/>
    <property type="match status" value="1"/>
</dbReference>
<proteinExistence type="inferred from homology"/>
<name>A0AA85FNE0_9TREM</name>
<evidence type="ECO:0000256" key="1">
    <source>
        <dbReference type="ARBA" id="ARBA00004496"/>
    </source>
</evidence>
<dbReference type="SUPFAM" id="SSF50729">
    <property type="entry name" value="PH domain-like"/>
    <property type="match status" value="1"/>
</dbReference>
<reference evidence="11 12" key="2">
    <citation type="submission" date="2023-11" db="UniProtKB">
        <authorList>
            <consortium name="WormBaseParasite"/>
        </authorList>
    </citation>
    <scope>IDENTIFICATION</scope>
</reference>
<keyword evidence="2" id="KW-0963">Cytoplasm</keyword>
<dbReference type="InterPro" id="IPR045027">
    <property type="entry name" value="Homer"/>
</dbReference>
<dbReference type="GO" id="GO:0007216">
    <property type="term" value="P:G protein-coupled glutamate receptor signaling pathway"/>
    <property type="evidence" value="ECO:0007669"/>
    <property type="project" value="InterPro"/>
</dbReference>
<dbReference type="CDD" id="cd01206">
    <property type="entry name" value="EVH1_Homer_Vesl"/>
    <property type="match status" value="1"/>
</dbReference>
<keyword evidence="4 7" id="KW-0175">Coiled coil</keyword>
<accession>A0AA85FNE0</accession>
<reference evidence="10" key="1">
    <citation type="submission" date="2022-06" db="EMBL/GenBank/DDBJ databases">
        <authorList>
            <person name="Berger JAMES D."/>
            <person name="Berger JAMES D."/>
        </authorList>
    </citation>
    <scope>NUCLEOTIDE SEQUENCE [LARGE SCALE GENOMIC DNA]</scope>
</reference>
<dbReference type="PANTHER" id="PTHR10918">
    <property type="entry name" value="HOMER"/>
    <property type="match status" value="1"/>
</dbReference>
<evidence type="ECO:0000256" key="5">
    <source>
        <dbReference type="ARBA" id="ARBA00023606"/>
    </source>
</evidence>
<evidence type="ECO:0000259" key="9">
    <source>
        <dbReference type="PROSITE" id="PS50229"/>
    </source>
</evidence>
<dbReference type="GO" id="GO:0035256">
    <property type="term" value="F:G protein-coupled glutamate receptor binding"/>
    <property type="evidence" value="ECO:0007669"/>
    <property type="project" value="InterPro"/>
</dbReference>
<dbReference type="Pfam" id="PF00568">
    <property type="entry name" value="WH1"/>
    <property type="match status" value="1"/>
</dbReference>